<evidence type="ECO:0000256" key="1">
    <source>
        <dbReference type="SAM" id="MobiDB-lite"/>
    </source>
</evidence>
<feature type="domain" description="DUF7918" evidence="2">
    <location>
        <begin position="9"/>
        <end position="225"/>
    </location>
</feature>
<dbReference type="InterPro" id="IPR057678">
    <property type="entry name" value="DUF7918"/>
</dbReference>
<gene>
    <name evidence="3" type="ORF">PDIGIT_LOCUS6713</name>
</gene>
<accession>A0A9W4XM82</accession>
<keyword evidence="4" id="KW-1185">Reference proteome</keyword>
<feature type="region of interest" description="Disordered" evidence="1">
    <location>
        <begin position="255"/>
        <end position="321"/>
    </location>
</feature>
<proteinExistence type="predicted"/>
<name>A0A9W4XM82_9PLEO</name>
<dbReference type="PANTHER" id="PTHR36223">
    <property type="entry name" value="BETA-LACTAMASE-TYPE TRANSPEPTIDASE FOLD DOMAIN CONTAINING PROTEIN"/>
    <property type="match status" value="1"/>
</dbReference>
<protein>
    <recommendedName>
        <fullName evidence="2">DUF7918 domain-containing protein</fullName>
    </recommendedName>
</protein>
<evidence type="ECO:0000259" key="2">
    <source>
        <dbReference type="Pfam" id="PF25534"/>
    </source>
</evidence>
<dbReference type="Proteomes" id="UP001152607">
    <property type="component" value="Unassembled WGS sequence"/>
</dbReference>
<dbReference type="PANTHER" id="PTHR36223:SF1">
    <property type="entry name" value="TRANSCRIPTION ELONGATION FACTOR EAF N-TERMINAL DOMAIN-CONTAINING PROTEIN"/>
    <property type="match status" value="1"/>
</dbReference>
<dbReference type="Pfam" id="PF25534">
    <property type="entry name" value="DUF7918"/>
    <property type="match status" value="1"/>
</dbReference>
<reference evidence="3" key="1">
    <citation type="submission" date="2023-01" db="EMBL/GenBank/DDBJ databases">
        <authorList>
            <person name="Van Ghelder C."/>
            <person name="Rancurel C."/>
        </authorList>
    </citation>
    <scope>NUCLEOTIDE SEQUENCE</scope>
    <source>
        <strain evidence="3">CNCM I-4278</strain>
    </source>
</reference>
<dbReference type="EMBL" id="CAOQHR010000004">
    <property type="protein sequence ID" value="CAI6333665.1"/>
    <property type="molecule type" value="Genomic_DNA"/>
</dbReference>
<comment type="caution">
    <text evidence="3">The sequence shown here is derived from an EMBL/GenBank/DDBJ whole genome shotgun (WGS) entry which is preliminary data.</text>
</comment>
<evidence type="ECO:0000313" key="4">
    <source>
        <dbReference type="Proteomes" id="UP001152607"/>
    </source>
</evidence>
<evidence type="ECO:0000313" key="3">
    <source>
        <dbReference type="EMBL" id="CAI6333665.1"/>
    </source>
</evidence>
<dbReference type="AlphaFoldDB" id="A0A9W4XM82"/>
<organism evidence="3 4">
    <name type="scientific">Periconia digitata</name>
    <dbReference type="NCBI Taxonomy" id="1303443"/>
    <lineage>
        <taxon>Eukaryota</taxon>
        <taxon>Fungi</taxon>
        <taxon>Dikarya</taxon>
        <taxon>Ascomycota</taxon>
        <taxon>Pezizomycotina</taxon>
        <taxon>Dothideomycetes</taxon>
        <taxon>Pleosporomycetidae</taxon>
        <taxon>Pleosporales</taxon>
        <taxon>Massarineae</taxon>
        <taxon>Periconiaceae</taxon>
        <taxon>Periconia</taxon>
    </lineage>
</organism>
<feature type="compositionally biased region" description="Basic and acidic residues" evidence="1">
    <location>
        <begin position="271"/>
        <end position="284"/>
    </location>
</feature>
<sequence length="332" mass="37493">MAILPLHPGLEVTIAVDGKQSKEYNAGSDTTVNKRFIEAETGKTFGVNIRFSPPFPLRYAVAAYVTVDDNLRENKIIWAKYLYSPQGFSIDGVNYHVNSRAYLKPFRFSVLKSVEDSGEPLTEDDVRKLQSVGIITVELLFIDRVVPNSAKPQDILVEKKALGTYNEKAAKGNVISHAASEAQSTQEYDRISGIQYVDSNIPFATFHFHYRSLEALKSLDIVPRTPDPPNLMDVDEEHLQTLDRTDLHRMIHHWQRQGRARSSTQDGALQDEGRQQRSQREIQSKKSAIKSEGSDSNIKTEDNSEQPTSRPSKRQKIGKERVVEGRIVIELD</sequence>
<dbReference type="OrthoDB" id="3364132at2759"/>